<evidence type="ECO:0000259" key="3">
    <source>
        <dbReference type="Pfam" id="PF13649"/>
    </source>
</evidence>
<dbReference type="Proteomes" id="UP001270362">
    <property type="component" value="Unassembled WGS sequence"/>
</dbReference>
<dbReference type="EMBL" id="JAULSO010000002">
    <property type="protein sequence ID" value="KAK3688939.1"/>
    <property type="molecule type" value="Genomic_DNA"/>
</dbReference>
<evidence type="ECO:0000256" key="2">
    <source>
        <dbReference type="ARBA" id="ARBA00022679"/>
    </source>
</evidence>
<proteinExistence type="predicted"/>
<reference evidence="4" key="1">
    <citation type="journal article" date="2023" name="Mol. Phylogenet. Evol.">
        <title>Genome-scale phylogeny and comparative genomics of the fungal order Sordariales.</title>
        <authorList>
            <person name="Hensen N."/>
            <person name="Bonometti L."/>
            <person name="Westerberg I."/>
            <person name="Brannstrom I.O."/>
            <person name="Guillou S."/>
            <person name="Cros-Aarteil S."/>
            <person name="Calhoun S."/>
            <person name="Haridas S."/>
            <person name="Kuo A."/>
            <person name="Mondo S."/>
            <person name="Pangilinan J."/>
            <person name="Riley R."/>
            <person name="LaButti K."/>
            <person name="Andreopoulos B."/>
            <person name="Lipzen A."/>
            <person name="Chen C."/>
            <person name="Yan M."/>
            <person name="Daum C."/>
            <person name="Ng V."/>
            <person name="Clum A."/>
            <person name="Steindorff A."/>
            <person name="Ohm R.A."/>
            <person name="Martin F."/>
            <person name="Silar P."/>
            <person name="Natvig D.O."/>
            <person name="Lalanne C."/>
            <person name="Gautier V."/>
            <person name="Ament-Velasquez S.L."/>
            <person name="Kruys A."/>
            <person name="Hutchinson M.I."/>
            <person name="Powell A.J."/>
            <person name="Barry K."/>
            <person name="Miller A.N."/>
            <person name="Grigoriev I.V."/>
            <person name="Debuchy R."/>
            <person name="Gladieux P."/>
            <person name="Hiltunen Thoren M."/>
            <person name="Johannesson H."/>
        </authorList>
    </citation>
    <scope>NUCLEOTIDE SEQUENCE</scope>
    <source>
        <strain evidence="4">CBS 314.62</strain>
    </source>
</reference>
<dbReference type="InterPro" id="IPR041698">
    <property type="entry name" value="Methyltransf_25"/>
</dbReference>
<dbReference type="GO" id="GO:0032259">
    <property type="term" value="P:methylation"/>
    <property type="evidence" value="ECO:0007669"/>
    <property type="project" value="UniProtKB-KW"/>
</dbReference>
<dbReference type="SUPFAM" id="SSF53335">
    <property type="entry name" value="S-adenosyl-L-methionine-dependent methyltransferases"/>
    <property type="match status" value="1"/>
</dbReference>
<gene>
    <name evidence="4" type="ORF">B0T22DRAFT_374512</name>
</gene>
<dbReference type="Gene3D" id="3.40.50.150">
    <property type="entry name" value="Vaccinia Virus protein VP39"/>
    <property type="match status" value="1"/>
</dbReference>
<name>A0AAE1CCW6_9PEZI</name>
<dbReference type="CDD" id="cd02440">
    <property type="entry name" value="AdoMet_MTases"/>
    <property type="match status" value="1"/>
</dbReference>
<dbReference type="InterPro" id="IPR029063">
    <property type="entry name" value="SAM-dependent_MTases_sf"/>
</dbReference>
<comment type="caution">
    <text evidence="4">The sequence shown here is derived from an EMBL/GenBank/DDBJ whole genome shotgun (WGS) entry which is preliminary data.</text>
</comment>
<dbReference type="PANTHER" id="PTHR43861:SF1">
    <property type="entry name" value="TRANS-ACONITATE 2-METHYLTRANSFERASE"/>
    <property type="match status" value="1"/>
</dbReference>
<evidence type="ECO:0000313" key="4">
    <source>
        <dbReference type="EMBL" id="KAK3688939.1"/>
    </source>
</evidence>
<dbReference type="PANTHER" id="PTHR43861">
    <property type="entry name" value="TRANS-ACONITATE 2-METHYLTRANSFERASE-RELATED"/>
    <property type="match status" value="1"/>
</dbReference>
<organism evidence="4 5">
    <name type="scientific">Podospora appendiculata</name>
    <dbReference type="NCBI Taxonomy" id="314037"/>
    <lineage>
        <taxon>Eukaryota</taxon>
        <taxon>Fungi</taxon>
        <taxon>Dikarya</taxon>
        <taxon>Ascomycota</taxon>
        <taxon>Pezizomycotina</taxon>
        <taxon>Sordariomycetes</taxon>
        <taxon>Sordariomycetidae</taxon>
        <taxon>Sordariales</taxon>
        <taxon>Podosporaceae</taxon>
        <taxon>Podospora</taxon>
    </lineage>
</organism>
<keyword evidence="5" id="KW-1185">Reference proteome</keyword>
<reference evidence="4" key="2">
    <citation type="submission" date="2023-06" db="EMBL/GenBank/DDBJ databases">
        <authorList>
            <consortium name="Lawrence Berkeley National Laboratory"/>
            <person name="Haridas S."/>
            <person name="Hensen N."/>
            <person name="Bonometti L."/>
            <person name="Westerberg I."/>
            <person name="Brannstrom I.O."/>
            <person name="Guillou S."/>
            <person name="Cros-Aarteil S."/>
            <person name="Calhoun S."/>
            <person name="Kuo A."/>
            <person name="Mondo S."/>
            <person name="Pangilinan J."/>
            <person name="Riley R."/>
            <person name="Labutti K."/>
            <person name="Andreopoulos B."/>
            <person name="Lipzen A."/>
            <person name="Chen C."/>
            <person name="Yanf M."/>
            <person name="Daum C."/>
            <person name="Ng V."/>
            <person name="Clum A."/>
            <person name="Steindorff A."/>
            <person name="Ohm R."/>
            <person name="Martin F."/>
            <person name="Silar P."/>
            <person name="Natvig D."/>
            <person name="Lalanne C."/>
            <person name="Gautier V."/>
            <person name="Ament-Velasquez S.L."/>
            <person name="Kruys A."/>
            <person name="Hutchinson M.I."/>
            <person name="Powell A.J."/>
            <person name="Barry K."/>
            <person name="Miller A.N."/>
            <person name="Grigoriev I.V."/>
            <person name="Debuchy R."/>
            <person name="Gladieux P."/>
            <person name="Thoren M.H."/>
            <person name="Johannesson H."/>
        </authorList>
    </citation>
    <scope>NUCLEOTIDE SEQUENCE</scope>
    <source>
        <strain evidence="4">CBS 314.62</strain>
    </source>
</reference>
<feature type="domain" description="Methyltransferase" evidence="3">
    <location>
        <begin position="64"/>
        <end position="155"/>
    </location>
</feature>
<keyword evidence="2" id="KW-0808">Transferase</keyword>
<accession>A0AAE1CCW6</accession>
<dbReference type="GO" id="GO:0008168">
    <property type="term" value="F:methyltransferase activity"/>
    <property type="evidence" value="ECO:0007669"/>
    <property type="project" value="UniProtKB-KW"/>
</dbReference>
<protein>
    <submittedName>
        <fullName evidence="4">S-adenosyl-L-methionine-dependent methyltransferase</fullName>
    </submittedName>
</protein>
<dbReference type="Pfam" id="PF13649">
    <property type="entry name" value="Methyltransf_25"/>
    <property type="match status" value="1"/>
</dbReference>
<keyword evidence="1 4" id="KW-0489">Methyltransferase</keyword>
<dbReference type="AlphaFoldDB" id="A0AAE1CCW6"/>
<sequence>MATTTDPTAAAAPAQPTPLSAEALFDTVGPAYEDAFAGLPTQAASIDWLLASLKDAGIHPAKTLDIGCGTGKPVCSALADAGHDVLGIDVSGAMITAAQQRVPNATFFKLDIRDLNATPASYDAATAYFSLIAGVTQDEIRAIIAQVYALLKPGGFFVWSTVPLPADNLQIAWMGQPLVASSLPPDEAVQAVRDAGFEVVMEEVSKFLPKAAEAGICKAEEVWEETHLFVYARKPL</sequence>
<evidence type="ECO:0000256" key="1">
    <source>
        <dbReference type="ARBA" id="ARBA00022603"/>
    </source>
</evidence>
<evidence type="ECO:0000313" key="5">
    <source>
        <dbReference type="Proteomes" id="UP001270362"/>
    </source>
</evidence>